<evidence type="ECO:0000313" key="2">
    <source>
        <dbReference type="EMBL" id="VFK31312.1"/>
    </source>
</evidence>
<gene>
    <name evidence="3" type="ORF">BECKMB1821H_GA0114242_10225</name>
    <name evidence="2" type="ORF">BECKMB1821I_GA0114274_10225</name>
</gene>
<dbReference type="SUPFAM" id="SSF52490">
    <property type="entry name" value="Tubulin nucleotide-binding domain-like"/>
    <property type="match status" value="1"/>
</dbReference>
<dbReference type="Pfam" id="PF13809">
    <property type="entry name" value="Tubulin_2"/>
    <property type="match status" value="1"/>
</dbReference>
<protein>
    <submittedName>
        <fullName evidence="2">Tubulin like</fullName>
    </submittedName>
</protein>
<dbReference type="InterPro" id="IPR036525">
    <property type="entry name" value="Tubulin/FtsZ_GTPase_sf"/>
</dbReference>
<organism evidence="2">
    <name type="scientific">Candidatus Kentrum sp. MB</name>
    <dbReference type="NCBI Taxonomy" id="2138164"/>
    <lineage>
        <taxon>Bacteria</taxon>
        <taxon>Pseudomonadati</taxon>
        <taxon>Pseudomonadota</taxon>
        <taxon>Gammaproteobacteria</taxon>
        <taxon>Candidatus Kentrum</taxon>
    </lineage>
</organism>
<evidence type="ECO:0000313" key="3">
    <source>
        <dbReference type="EMBL" id="VFK75429.1"/>
    </source>
</evidence>
<reference evidence="2" key="1">
    <citation type="submission" date="2019-02" db="EMBL/GenBank/DDBJ databases">
        <authorList>
            <person name="Gruber-Vodicka R. H."/>
            <person name="Seah K. B. B."/>
        </authorList>
    </citation>
    <scope>NUCLEOTIDE SEQUENCE</scope>
    <source>
        <strain evidence="3">BECK_BZ198</strain>
        <strain evidence="2">BECK_BZ199</strain>
    </source>
</reference>
<feature type="coiled-coil region" evidence="1">
    <location>
        <begin position="612"/>
        <end position="639"/>
    </location>
</feature>
<sequence length="1040" mass="118272">MGALFIGIGGTGDWILTHLKDKVHTARGETPDEIQFRLIDTLAPDYRINSAARLGERVGITDSEYLQLADNPPGSFVAVTDQVVNRGDSIPQVSRWFQAAAFRERLPKADFNLARGAGQHRQFGRMGVYLNRQQIATMVHKALESCRRQDGEIPIWILTSVAGGTGAGIFSDVAALARLAAQEMGIAYRILGVAVLPEVYKDVRIDEARAYAVMRELERLQAPVHPDDFGRQTGREGTAYRFKIPYDGAAEVLLDGPLFDNLIFYNRPCGNETQRRSYFSQIADGLNLLLEEGVGDALFSQWINVEEGFAASFNSHRVFLPARIYERQFIRESMLAVVEGLLPRDRESGVLIFGSEHDRMEDAKRMLLEEGFPLFSQLIALDDDDKFKQFGEKMNAYFIVNTLFGFANPQGVFRQDIGDKAKQAKALCRSLCEGIENYRDARESHDDSKTRVLNEVTRRRTVYEGDGEKSFLVALQGIQGLLDDRLVKTVDDNLKGYLGTGRAGEQALGRAIKVLKESKMMLGRIRENLERLTRNDAGELERLRGEETDARVAMDETKKPFLGKGQLPNRQDDYFDAVNRVAHWWQRMRLRAFMDDLLKIMDDRYDQWLRGLGAWEQTLDQASRDCRNALSEIDQELDRQTEISSSSLGPKNTKDMDGYQAVLRARCSIDTTTGTDFAAQLLNPLRWQGAQSPDTVLLEGWVGGETIDVRKFPEALYQHISESIRERMRDREGMANYLEWLRDEKKADIDELVGRLKQVADGFVDGQPTSDSRKFVLLYGDVWQPNVNQGRDQFLGVYNELNKNPTFKELENNLRTGEGRNLFEDRNVLAILGTDKEIRYQDIPVVNAMRNHYLDIRIRQDNEWRVDTYHIFRCEQEIWRLEQQYVLEKGDNTMPLVSGAYYRVLDEPDRVELFAKALVAGVVREIDTGLDGKVWGCGPDTDDSAIYLTAPKQDLFRALLTFVQDKKDRRPEKTGTLESNRVRDWINAALKASGQSLDATVQAFRAENPTLFEHEMAGGEYADPRKAFLALLLDYYLKKI</sequence>
<name>A0A450XPS4_9GAMM</name>
<proteinExistence type="predicted"/>
<dbReference type="Gene3D" id="3.40.50.1440">
    <property type="entry name" value="Tubulin/FtsZ, GTPase domain"/>
    <property type="match status" value="1"/>
</dbReference>
<keyword evidence="1" id="KW-0175">Coiled coil</keyword>
<evidence type="ECO:0000256" key="1">
    <source>
        <dbReference type="SAM" id="Coils"/>
    </source>
</evidence>
<dbReference type="EMBL" id="CAADFQ010000022">
    <property type="protein sequence ID" value="VFK31312.1"/>
    <property type="molecule type" value="Genomic_DNA"/>
</dbReference>
<accession>A0A450XPS4</accession>
<dbReference type="AlphaFoldDB" id="A0A450XPS4"/>
<dbReference type="EMBL" id="CAADGH010000022">
    <property type="protein sequence ID" value="VFK75429.1"/>
    <property type="molecule type" value="Genomic_DNA"/>
</dbReference>
<dbReference type="InterPro" id="IPR025904">
    <property type="entry name" value="Tubulin-like"/>
</dbReference>